<evidence type="ECO:0000256" key="4">
    <source>
        <dbReference type="ARBA" id="ARBA00023143"/>
    </source>
</evidence>
<evidence type="ECO:0000256" key="1">
    <source>
        <dbReference type="ARBA" id="ARBA00004365"/>
    </source>
</evidence>
<keyword evidence="6" id="KW-0282">Flagellum</keyword>
<dbReference type="InterPro" id="IPR013384">
    <property type="entry name" value="Flagell_FlgL"/>
</dbReference>
<proteinExistence type="inferred from homology"/>
<dbReference type="Proteomes" id="UP000001812">
    <property type="component" value="Chromosome I"/>
</dbReference>
<evidence type="ECO:0000256" key="3">
    <source>
        <dbReference type="ARBA" id="ARBA00005709"/>
    </source>
</evidence>
<protein>
    <submittedName>
        <fullName evidence="6">Flagellar hook-associated protein 3</fullName>
    </submittedName>
</protein>
<sequence>MRISSTQLYSLNVDMMNDQQAQIAQLYQQVSSGISLTTPADNPLAAAQAVQLSATSATLAQYTQNQTIVQTALQTEDTTLTSVNDVLNAAYQALMHAGDGGLSDSDRAALAAQIQGSRDHLLTLANTADGAGNYLFAGFQPTTQPFSNKPGGGVTYAGDYGARAVQIADTRTVSQGDNGANVFMSVPFLGSLPVPAAGASNTGTGTIGAVSITNPSDPTNTHQFTITFGGTAAAPTYTVTDNSVTPPTTTAAQAYSSGQGINLGGQTVAVSGKPAVGDTFTVTPAPQAGTDVFATLDTVIAALKSPVGNSQTASTALTNTMATASTKLMNTMTNVLTVQASVGGRLQEVKAMHAVTTTNTLQTTNSLSNLTDTNLPAAISQFLQLQNSLSAAQNAFVQMQNLSLFQYLNP</sequence>
<dbReference type="AlphaFoldDB" id="A0A0E1WBW6"/>
<evidence type="ECO:0000256" key="2">
    <source>
        <dbReference type="ARBA" id="ARBA00004613"/>
    </source>
</evidence>
<dbReference type="PANTHER" id="PTHR42792:SF1">
    <property type="entry name" value="FLAGELLAR HOOK-ASSOCIATED PROTEIN 3"/>
    <property type="match status" value="1"/>
</dbReference>
<gene>
    <name evidence="6" type="primary">flgL</name>
    <name evidence="6" type="ORF">BURPS1710A_0545</name>
</gene>
<dbReference type="GO" id="GO:0005576">
    <property type="term" value="C:extracellular region"/>
    <property type="evidence" value="ECO:0007669"/>
    <property type="project" value="UniProtKB-SubCell"/>
</dbReference>
<reference evidence="6" key="1">
    <citation type="submission" date="2009-05" db="EMBL/GenBank/DDBJ databases">
        <authorList>
            <person name="Harkins D.M."/>
            <person name="DeShazer D."/>
            <person name="Woods D.E."/>
            <person name="Brinkac L.M."/>
            <person name="Brown K.A."/>
            <person name="Hung G.C."/>
            <person name="Tuanyok A."/>
            <person name="Zhang B."/>
            <person name="Nierman W.C."/>
        </authorList>
    </citation>
    <scope>NUCLEOTIDE SEQUENCE [LARGE SCALE GENOMIC DNA]</scope>
    <source>
        <strain evidence="6">1710a</strain>
    </source>
</reference>
<dbReference type="InterPro" id="IPR001029">
    <property type="entry name" value="Flagellin_N"/>
</dbReference>
<organism evidence="6">
    <name type="scientific">Burkholderia pseudomallei 1710a</name>
    <dbReference type="NCBI Taxonomy" id="320371"/>
    <lineage>
        <taxon>Bacteria</taxon>
        <taxon>Pseudomonadati</taxon>
        <taxon>Pseudomonadota</taxon>
        <taxon>Betaproteobacteria</taxon>
        <taxon>Burkholderiales</taxon>
        <taxon>Burkholderiaceae</taxon>
        <taxon>Burkholderia</taxon>
        <taxon>pseudomallei group</taxon>
    </lineage>
</organism>
<dbReference type="Pfam" id="PF00669">
    <property type="entry name" value="Flagellin_N"/>
    <property type="match status" value="1"/>
</dbReference>
<feature type="domain" description="Flagellin N-terminal" evidence="5">
    <location>
        <begin position="4"/>
        <end position="139"/>
    </location>
</feature>
<dbReference type="SUPFAM" id="SSF64518">
    <property type="entry name" value="Phase 1 flagellin"/>
    <property type="match status" value="1"/>
</dbReference>
<dbReference type="RefSeq" id="WP_004525904.1">
    <property type="nucleotide sequence ID" value="NZ_CM000832.1"/>
</dbReference>
<dbReference type="GO" id="GO:0009424">
    <property type="term" value="C:bacterial-type flagellum hook"/>
    <property type="evidence" value="ECO:0007669"/>
    <property type="project" value="InterPro"/>
</dbReference>
<comment type="similarity">
    <text evidence="3">Belongs to the bacterial flagellin family.</text>
</comment>
<keyword evidence="4" id="KW-0975">Bacterial flagellum</keyword>
<dbReference type="PANTHER" id="PTHR42792">
    <property type="entry name" value="FLAGELLIN"/>
    <property type="match status" value="1"/>
</dbReference>
<keyword evidence="6" id="KW-0969">Cilium</keyword>
<dbReference type="Gene3D" id="1.20.1330.10">
    <property type="entry name" value="f41 fragment of flagellin, N-terminal domain"/>
    <property type="match status" value="2"/>
</dbReference>
<dbReference type="EMBL" id="CM000832">
    <property type="protein sequence ID" value="EET09879.1"/>
    <property type="molecule type" value="Genomic_DNA"/>
</dbReference>
<comment type="subcellular location">
    <subcellularLocation>
        <location evidence="1">Bacterial flagellum</location>
    </subcellularLocation>
    <subcellularLocation>
        <location evidence="2">Secreted</location>
    </subcellularLocation>
</comment>
<dbReference type="InterPro" id="IPR001492">
    <property type="entry name" value="Flagellin"/>
</dbReference>
<accession>A0A0E1WBW6</accession>
<keyword evidence="6" id="KW-0966">Cell projection</keyword>
<evidence type="ECO:0000259" key="5">
    <source>
        <dbReference type="Pfam" id="PF00669"/>
    </source>
</evidence>
<dbReference type="GO" id="GO:0071973">
    <property type="term" value="P:bacterial-type flagellum-dependent cell motility"/>
    <property type="evidence" value="ECO:0007669"/>
    <property type="project" value="InterPro"/>
</dbReference>
<dbReference type="GO" id="GO:0005198">
    <property type="term" value="F:structural molecule activity"/>
    <property type="evidence" value="ECO:0007669"/>
    <property type="project" value="InterPro"/>
</dbReference>
<evidence type="ECO:0000313" key="6">
    <source>
        <dbReference type="EMBL" id="EET09879.1"/>
    </source>
</evidence>
<name>A0A0E1WBW6_BURPE</name>
<dbReference type="NCBIfam" id="TIGR02550">
    <property type="entry name" value="flagell_flgL"/>
    <property type="match status" value="1"/>
</dbReference>
<dbReference type="HOGENOM" id="CLU_024437_5_0_4"/>